<proteinExistence type="predicted"/>
<protein>
    <submittedName>
        <fullName evidence="2">Uncharacterized protein</fullName>
    </submittedName>
</protein>
<sequence length="101" mass="11133">MDYGPGSAEGHRITHLMQHTRENPAKPAQGVFDTGNQGVLETVDEAWSRRAMAVSVNQQGARTTYIIPMGRQVGYNAGEEHISITVEHGNEVITAFPRSWN</sequence>
<name>A0ABN3V5T0_9ACTN</name>
<keyword evidence="3" id="KW-1185">Reference proteome</keyword>
<dbReference type="Proteomes" id="UP001500893">
    <property type="component" value="Unassembled WGS sequence"/>
</dbReference>
<evidence type="ECO:0000256" key="1">
    <source>
        <dbReference type="SAM" id="MobiDB-lite"/>
    </source>
</evidence>
<comment type="caution">
    <text evidence="2">The sequence shown here is derived from an EMBL/GenBank/DDBJ whole genome shotgun (WGS) entry which is preliminary data.</text>
</comment>
<gene>
    <name evidence="2" type="ORF">GCM10010521_66880</name>
</gene>
<evidence type="ECO:0000313" key="3">
    <source>
        <dbReference type="Proteomes" id="UP001500893"/>
    </source>
</evidence>
<feature type="region of interest" description="Disordered" evidence="1">
    <location>
        <begin position="1"/>
        <end position="34"/>
    </location>
</feature>
<dbReference type="EMBL" id="BAAAVM010000133">
    <property type="protein sequence ID" value="GAA2778493.1"/>
    <property type="molecule type" value="Genomic_DNA"/>
</dbReference>
<organism evidence="2 3">
    <name type="scientific">Streptomyces rameus</name>
    <dbReference type="NCBI Taxonomy" id="68261"/>
    <lineage>
        <taxon>Bacteria</taxon>
        <taxon>Bacillati</taxon>
        <taxon>Actinomycetota</taxon>
        <taxon>Actinomycetes</taxon>
        <taxon>Kitasatosporales</taxon>
        <taxon>Streptomycetaceae</taxon>
        <taxon>Streptomyces</taxon>
    </lineage>
</organism>
<evidence type="ECO:0000313" key="2">
    <source>
        <dbReference type="EMBL" id="GAA2778493.1"/>
    </source>
</evidence>
<accession>A0ABN3V5T0</accession>
<reference evidence="2 3" key="1">
    <citation type="journal article" date="2019" name="Int. J. Syst. Evol. Microbiol.">
        <title>The Global Catalogue of Microorganisms (GCM) 10K type strain sequencing project: providing services to taxonomists for standard genome sequencing and annotation.</title>
        <authorList>
            <consortium name="The Broad Institute Genomics Platform"/>
            <consortium name="The Broad Institute Genome Sequencing Center for Infectious Disease"/>
            <person name="Wu L."/>
            <person name="Ma J."/>
        </authorList>
    </citation>
    <scope>NUCLEOTIDE SEQUENCE [LARGE SCALE GENOMIC DNA]</scope>
    <source>
        <strain evidence="2 3">JCM 11574</strain>
    </source>
</reference>